<dbReference type="GO" id="GO:1902670">
    <property type="term" value="F:carbon dioxide binding"/>
    <property type="evidence" value="ECO:0007669"/>
    <property type="project" value="TreeGrafter"/>
</dbReference>
<dbReference type="EMBL" id="BONY01000015">
    <property type="protein sequence ID" value="GIH04858.1"/>
    <property type="molecule type" value="Genomic_DNA"/>
</dbReference>
<organism evidence="2 3">
    <name type="scientific">Rhizocola hellebori</name>
    <dbReference type="NCBI Taxonomy" id="1392758"/>
    <lineage>
        <taxon>Bacteria</taxon>
        <taxon>Bacillati</taxon>
        <taxon>Actinomycetota</taxon>
        <taxon>Actinomycetes</taxon>
        <taxon>Micromonosporales</taxon>
        <taxon>Micromonosporaceae</taxon>
        <taxon>Rhizocola</taxon>
    </lineage>
</organism>
<gene>
    <name evidence="2" type="primary">hypC</name>
    <name evidence="2" type="ORF">Rhe02_29250</name>
</gene>
<reference evidence="2" key="1">
    <citation type="submission" date="2021-01" db="EMBL/GenBank/DDBJ databases">
        <title>Whole genome shotgun sequence of Rhizocola hellebori NBRC 109834.</title>
        <authorList>
            <person name="Komaki H."/>
            <person name="Tamura T."/>
        </authorList>
    </citation>
    <scope>NUCLEOTIDE SEQUENCE</scope>
    <source>
        <strain evidence="2">NBRC 109834</strain>
    </source>
</reference>
<name>A0A8J3VGG1_9ACTN</name>
<keyword evidence="3" id="KW-1185">Reference proteome</keyword>
<dbReference type="GO" id="GO:0051604">
    <property type="term" value="P:protein maturation"/>
    <property type="evidence" value="ECO:0007669"/>
    <property type="project" value="TreeGrafter"/>
</dbReference>
<dbReference type="Proteomes" id="UP000612899">
    <property type="component" value="Unassembled WGS sequence"/>
</dbReference>
<dbReference type="AlphaFoldDB" id="A0A8J3VGG1"/>
<dbReference type="Pfam" id="PF01455">
    <property type="entry name" value="HupF_HypC"/>
    <property type="match status" value="1"/>
</dbReference>
<dbReference type="PROSITE" id="PS01097">
    <property type="entry name" value="HUPF_HYPC"/>
    <property type="match status" value="1"/>
</dbReference>
<evidence type="ECO:0000313" key="2">
    <source>
        <dbReference type="EMBL" id="GIH04858.1"/>
    </source>
</evidence>
<dbReference type="NCBIfam" id="TIGR00074">
    <property type="entry name" value="hypC_hupF"/>
    <property type="match status" value="1"/>
</dbReference>
<dbReference type="GO" id="GO:0005506">
    <property type="term" value="F:iron ion binding"/>
    <property type="evidence" value="ECO:0007669"/>
    <property type="project" value="TreeGrafter"/>
</dbReference>
<dbReference type="PRINTS" id="PR00445">
    <property type="entry name" value="HUPFHYPC"/>
</dbReference>
<comment type="caution">
    <text evidence="2">The sequence shown here is derived from an EMBL/GenBank/DDBJ whole genome shotgun (WGS) entry which is preliminary data.</text>
</comment>
<evidence type="ECO:0000256" key="1">
    <source>
        <dbReference type="ARBA" id="ARBA00006018"/>
    </source>
</evidence>
<dbReference type="FunFam" id="2.30.30.140:FF:000022">
    <property type="entry name" value="Hydrogenase assembly chaperone HybG"/>
    <property type="match status" value="1"/>
</dbReference>
<dbReference type="PANTHER" id="PTHR35177">
    <property type="entry name" value="HYDROGENASE MATURATION FACTOR HYBG"/>
    <property type="match status" value="1"/>
</dbReference>
<dbReference type="SUPFAM" id="SSF159127">
    <property type="entry name" value="HupF/HypC-like"/>
    <property type="match status" value="1"/>
</dbReference>
<accession>A0A8J3VGG1</accession>
<comment type="similarity">
    <text evidence="1">Belongs to the HupF/HypC family.</text>
</comment>
<dbReference type="Gene3D" id="2.30.30.140">
    <property type="match status" value="1"/>
</dbReference>
<protein>
    <submittedName>
        <fullName evidence="2">Hydrogenase assembly protein HupF</fullName>
    </submittedName>
</protein>
<sequence length="103" mass="11229">MCLGIPGQVLELMTEHPDLARVDVSGVRRVINIGLLDEENIQIGDWILIHVGFALSKIDETEAKAALQFLEDIGDAYADELMALQSSAILDEQQAEVPDAVRG</sequence>
<dbReference type="InterPro" id="IPR019812">
    <property type="entry name" value="Hydgase_assmbl_chp_CS"/>
</dbReference>
<evidence type="ECO:0000313" key="3">
    <source>
        <dbReference type="Proteomes" id="UP000612899"/>
    </source>
</evidence>
<dbReference type="PANTHER" id="PTHR35177:SF2">
    <property type="entry name" value="HYDROGENASE MATURATION FACTOR HYBG"/>
    <property type="match status" value="1"/>
</dbReference>
<proteinExistence type="inferred from homology"/>
<dbReference type="InterPro" id="IPR001109">
    <property type="entry name" value="Hydrogenase_HupF/HypC"/>
</dbReference>